<feature type="compositionally biased region" description="Basic and acidic residues" evidence="1">
    <location>
        <begin position="111"/>
        <end position="128"/>
    </location>
</feature>
<dbReference type="GeneID" id="72000703"/>
<evidence type="ECO:0000256" key="1">
    <source>
        <dbReference type="SAM" id="MobiDB-lite"/>
    </source>
</evidence>
<accession>A0ABQ8KZU8</accession>
<feature type="compositionally biased region" description="Basic residues" evidence="1">
    <location>
        <begin position="515"/>
        <end position="525"/>
    </location>
</feature>
<dbReference type="EMBL" id="JADCUA010000001">
    <property type="protein sequence ID" value="KAH9844191.1"/>
    <property type="molecule type" value="Genomic_DNA"/>
</dbReference>
<reference evidence="2 3" key="1">
    <citation type="journal article" date="2021" name="Environ. Microbiol.">
        <title>Gene family expansions and transcriptome signatures uncover fungal adaptations to wood decay.</title>
        <authorList>
            <person name="Hage H."/>
            <person name="Miyauchi S."/>
            <person name="Viragh M."/>
            <person name="Drula E."/>
            <person name="Min B."/>
            <person name="Chaduli D."/>
            <person name="Navarro D."/>
            <person name="Favel A."/>
            <person name="Norest M."/>
            <person name="Lesage-Meessen L."/>
            <person name="Balint B."/>
            <person name="Merenyi Z."/>
            <person name="de Eugenio L."/>
            <person name="Morin E."/>
            <person name="Martinez A.T."/>
            <person name="Baldrian P."/>
            <person name="Stursova M."/>
            <person name="Martinez M.J."/>
            <person name="Novotny C."/>
            <person name="Magnuson J.K."/>
            <person name="Spatafora J.W."/>
            <person name="Maurice S."/>
            <person name="Pangilinan J."/>
            <person name="Andreopoulos W."/>
            <person name="LaButti K."/>
            <person name="Hundley H."/>
            <person name="Na H."/>
            <person name="Kuo A."/>
            <person name="Barry K."/>
            <person name="Lipzen A."/>
            <person name="Henrissat B."/>
            <person name="Riley R."/>
            <person name="Ahrendt S."/>
            <person name="Nagy L.G."/>
            <person name="Grigoriev I.V."/>
            <person name="Martin F."/>
            <person name="Rosso M.N."/>
        </authorList>
    </citation>
    <scope>NUCLEOTIDE SEQUENCE [LARGE SCALE GENOMIC DNA]</scope>
    <source>
        <strain evidence="2 3">CIRM-BRFM 1785</strain>
    </source>
</reference>
<feature type="region of interest" description="Disordered" evidence="1">
    <location>
        <begin position="111"/>
        <end position="233"/>
    </location>
</feature>
<gene>
    <name evidence="2" type="ORF">C8Q71DRAFT_697480</name>
</gene>
<organism evidence="2 3">
    <name type="scientific">Rhodofomes roseus</name>
    <dbReference type="NCBI Taxonomy" id="34475"/>
    <lineage>
        <taxon>Eukaryota</taxon>
        <taxon>Fungi</taxon>
        <taxon>Dikarya</taxon>
        <taxon>Basidiomycota</taxon>
        <taxon>Agaricomycotina</taxon>
        <taxon>Agaricomycetes</taxon>
        <taxon>Polyporales</taxon>
        <taxon>Rhodofomes</taxon>
    </lineage>
</organism>
<name>A0ABQ8KZU8_9APHY</name>
<feature type="compositionally biased region" description="Polar residues" evidence="1">
    <location>
        <begin position="208"/>
        <end position="219"/>
    </location>
</feature>
<protein>
    <submittedName>
        <fullName evidence="2">Uncharacterized protein</fullName>
    </submittedName>
</protein>
<feature type="region of interest" description="Disordered" evidence="1">
    <location>
        <begin position="456"/>
        <end position="482"/>
    </location>
</feature>
<feature type="compositionally biased region" description="Acidic residues" evidence="1">
    <location>
        <begin position="463"/>
        <end position="472"/>
    </location>
</feature>
<feature type="compositionally biased region" description="Polar residues" evidence="1">
    <location>
        <begin position="1"/>
        <end position="10"/>
    </location>
</feature>
<feature type="region of interest" description="Disordered" evidence="1">
    <location>
        <begin position="1"/>
        <end position="76"/>
    </location>
</feature>
<evidence type="ECO:0000313" key="3">
    <source>
        <dbReference type="Proteomes" id="UP000814176"/>
    </source>
</evidence>
<proteinExistence type="predicted"/>
<feature type="compositionally biased region" description="Acidic residues" evidence="1">
    <location>
        <begin position="274"/>
        <end position="284"/>
    </location>
</feature>
<comment type="caution">
    <text evidence="2">The sequence shown here is derived from an EMBL/GenBank/DDBJ whole genome shotgun (WGS) entry which is preliminary data.</text>
</comment>
<feature type="region of interest" description="Disordered" evidence="1">
    <location>
        <begin position="399"/>
        <end position="427"/>
    </location>
</feature>
<sequence>MSSELSNALNPNVVTARRPRAPPPNVPENATTVIEQPPPPRPFVPHRSELELAISEPPPRAAAVPARSPGTSTSRQATAVQELLRVLSSSKDAAELERKRRQAWEKEQEARLTQRQAEMERQMLEMRQELSLLKARTTLQSPTPPSHTPDGPRSGATSTANTPQPGLRSPSSSGNLLTPEHTPRLLAVQPRVPLANATSGRSPLFVEGSSTQPYATPSYSSSISGIEEGRPDDTPPIHIYAPPGSPLDVTAYMVSPTLPVLGKRSTPHYSSSEGSDESSDEDAPEGSRPRKRLNGHDKRCLTIQHAMRAHILRLMQLSDDKSLPDSHIEGESLPMDEPVRFIWEKTSKQSSHNAAMKRRIIVDLQANRSMYKHVPEKDFARKNMENVFDQAFTTMRQKFKAQRDTTAARHLRRREDRKSLKARRASRKKIKLTNRVESRKRLEIFSHPSFDGALQQDCMSSEESCDDDDDGQDAGARPQTRPKALRIRGLPWRSLRLQRFYALLDEEDQADKSNKPKRGSGRKERHVGPDKGPHILPPAGTLGWMVSKRWIRQLQCTRADLAQAAMTLISVSDGIDWNECTILGAESDDDADLQEMLRSERHIPVSETSSLQHALIPTS</sequence>
<feature type="region of interest" description="Disordered" evidence="1">
    <location>
        <begin position="261"/>
        <end position="298"/>
    </location>
</feature>
<keyword evidence="3" id="KW-1185">Reference proteome</keyword>
<dbReference type="RefSeq" id="XP_047785001.1">
    <property type="nucleotide sequence ID" value="XM_047919971.1"/>
</dbReference>
<feature type="compositionally biased region" description="Basic and acidic residues" evidence="1">
    <location>
        <begin position="401"/>
        <end position="419"/>
    </location>
</feature>
<feature type="region of interest" description="Disordered" evidence="1">
    <location>
        <begin position="508"/>
        <end position="539"/>
    </location>
</feature>
<dbReference type="Proteomes" id="UP000814176">
    <property type="component" value="Unassembled WGS sequence"/>
</dbReference>
<evidence type="ECO:0000313" key="2">
    <source>
        <dbReference type="EMBL" id="KAH9844191.1"/>
    </source>
</evidence>
<feature type="compositionally biased region" description="Polar residues" evidence="1">
    <location>
        <begin position="155"/>
        <end position="176"/>
    </location>
</feature>